<evidence type="ECO:0000259" key="3">
    <source>
        <dbReference type="Pfam" id="PF01551"/>
    </source>
</evidence>
<feature type="domain" description="M23ase beta-sheet core" evidence="3">
    <location>
        <begin position="264"/>
        <end position="356"/>
    </location>
</feature>
<dbReference type="InterPro" id="IPR023346">
    <property type="entry name" value="Lysozyme-like_dom_sf"/>
</dbReference>
<dbReference type="AlphaFoldDB" id="A0A542ZY93"/>
<dbReference type="InterPro" id="IPR016047">
    <property type="entry name" value="M23ase_b-sheet_dom"/>
</dbReference>
<name>A0A542ZY93_9MICC</name>
<evidence type="ECO:0000313" key="4">
    <source>
        <dbReference type="EMBL" id="TQL65180.1"/>
    </source>
</evidence>
<dbReference type="RefSeq" id="WP_141868526.1">
    <property type="nucleotide sequence ID" value="NZ_BAABAN010000003.1"/>
</dbReference>
<dbReference type="OrthoDB" id="9815778at2"/>
<dbReference type="SUPFAM" id="SSF53955">
    <property type="entry name" value="Lysozyme-like"/>
    <property type="match status" value="1"/>
</dbReference>
<dbReference type="PANTHER" id="PTHR37423">
    <property type="entry name" value="SOLUBLE LYTIC MUREIN TRANSGLYCOSYLASE-RELATED"/>
    <property type="match status" value="1"/>
</dbReference>
<dbReference type="InterPro" id="IPR011055">
    <property type="entry name" value="Dup_hybrid_motif"/>
</dbReference>
<proteinExistence type="predicted"/>
<dbReference type="EMBL" id="VFOU01000006">
    <property type="protein sequence ID" value="TQL65180.1"/>
    <property type="molecule type" value="Genomic_DNA"/>
</dbReference>
<accession>A0A542ZY93</accession>
<protein>
    <submittedName>
        <fullName evidence="4">Transglycosylase-like protein with SLT domain</fullName>
    </submittedName>
</protein>
<feature type="transmembrane region" description="Helical" evidence="1">
    <location>
        <begin position="33"/>
        <end position="56"/>
    </location>
</feature>
<dbReference type="InterPro" id="IPR008258">
    <property type="entry name" value="Transglycosylase_SLT_dom_1"/>
</dbReference>
<dbReference type="Proteomes" id="UP000319746">
    <property type="component" value="Unassembled WGS sequence"/>
</dbReference>
<evidence type="ECO:0000259" key="2">
    <source>
        <dbReference type="Pfam" id="PF01464"/>
    </source>
</evidence>
<sequence>MTQERESQGSSKGKQAAAAAGLAALKATGGTGIVIAVVLMLVLILMAVFLGVAVLFMDSDAEQAQPASACVVADGEGVAVPTEYEQWVQDAADEAGLPYEIVAALFYTESGWDPNAQSAYADGVGQFTPETWIDYGQGEDPFDPEASIAATGRYLNALQDTVAPVATTDQERIEFTLAAYNAGPGAVQQYGGIPPYPETQEYVPAIMDRAQVDFSEDCTPPGGSEIGDLGSGEWTHPLPGGQVTSGFGPRPCPAGTECNQYTANHGGLDFSTGGGTTVVAATDLEITATGTNQYQGEYIIGRMTDDPNLVMQFHHCQTGSTSVTQGDTVAVGTALCTEGATGNASGPHLHFQINTAEADDSQPTYDHATDPQPILVEKGVL</sequence>
<keyword evidence="5" id="KW-1185">Reference proteome</keyword>
<reference evidence="4 5" key="1">
    <citation type="submission" date="2019-06" db="EMBL/GenBank/DDBJ databases">
        <title>Sequencing the genomes of 1000 actinobacteria strains.</title>
        <authorList>
            <person name="Klenk H.-P."/>
        </authorList>
    </citation>
    <scope>NUCLEOTIDE SEQUENCE [LARGE SCALE GENOMIC DNA]</scope>
    <source>
        <strain evidence="4 5">DSM 24083</strain>
    </source>
</reference>
<dbReference type="Gene3D" id="1.10.530.10">
    <property type="match status" value="1"/>
</dbReference>
<dbReference type="Gene3D" id="2.70.70.10">
    <property type="entry name" value="Glucose Permease (Domain IIA)"/>
    <property type="match status" value="1"/>
</dbReference>
<feature type="domain" description="Transglycosylase SLT" evidence="2">
    <location>
        <begin position="88"/>
        <end position="193"/>
    </location>
</feature>
<keyword evidence="1" id="KW-0812">Transmembrane</keyword>
<dbReference type="SUPFAM" id="SSF51261">
    <property type="entry name" value="Duplicated hybrid motif"/>
    <property type="match status" value="1"/>
</dbReference>
<evidence type="ECO:0000313" key="5">
    <source>
        <dbReference type="Proteomes" id="UP000319746"/>
    </source>
</evidence>
<dbReference type="CDD" id="cd00254">
    <property type="entry name" value="LT-like"/>
    <property type="match status" value="1"/>
</dbReference>
<evidence type="ECO:0000256" key="1">
    <source>
        <dbReference type="SAM" id="Phobius"/>
    </source>
</evidence>
<keyword evidence="1" id="KW-1133">Transmembrane helix</keyword>
<keyword evidence="1" id="KW-0472">Membrane</keyword>
<dbReference type="Pfam" id="PF01551">
    <property type="entry name" value="Peptidase_M23"/>
    <property type="match status" value="1"/>
</dbReference>
<comment type="caution">
    <text evidence="4">The sequence shown here is derived from an EMBL/GenBank/DDBJ whole genome shotgun (WGS) entry which is preliminary data.</text>
</comment>
<dbReference type="Pfam" id="PF01464">
    <property type="entry name" value="SLT"/>
    <property type="match status" value="1"/>
</dbReference>
<organism evidence="4 5">
    <name type="scientific">Enteractinococcus coprophilus</name>
    <dbReference type="NCBI Taxonomy" id="1027633"/>
    <lineage>
        <taxon>Bacteria</taxon>
        <taxon>Bacillati</taxon>
        <taxon>Actinomycetota</taxon>
        <taxon>Actinomycetes</taxon>
        <taxon>Micrococcales</taxon>
        <taxon>Micrococcaceae</taxon>
    </lineage>
</organism>
<dbReference type="CDD" id="cd12797">
    <property type="entry name" value="M23_peptidase"/>
    <property type="match status" value="1"/>
</dbReference>
<dbReference type="PANTHER" id="PTHR37423:SF2">
    <property type="entry name" value="MEMBRANE-BOUND LYTIC MUREIN TRANSGLYCOSYLASE C"/>
    <property type="match status" value="1"/>
</dbReference>
<gene>
    <name evidence="4" type="ORF">FB556_2697</name>
</gene>